<dbReference type="Proteomes" id="UP000824120">
    <property type="component" value="Chromosome 11"/>
</dbReference>
<proteinExistence type="predicted"/>
<feature type="non-terminal residue" evidence="2">
    <location>
        <position position="1"/>
    </location>
</feature>
<evidence type="ECO:0000313" key="2">
    <source>
        <dbReference type="EMBL" id="KAG5576840.1"/>
    </source>
</evidence>
<reference evidence="2 3" key="1">
    <citation type="submission" date="2020-09" db="EMBL/GenBank/DDBJ databases">
        <title>De no assembly of potato wild relative species, Solanum commersonii.</title>
        <authorList>
            <person name="Cho K."/>
        </authorList>
    </citation>
    <scope>NUCLEOTIDE SEQUENCE [LARGE SCALE GENOMIC DNA]</scope>
    <source>
        <strain evidence="2">LZ3.2</strain>
        <tissue evidence="2">Leaf</tissue>
    </source>
</reference>
<name>A0A9J5WP97_SOLCO</name>
<feature type="region of interest" description="Disordered" evidence="1">
    <location>
        <begin position="1"/>
        <end position="36"/>
    </location>
</feature>
<feature type="compositionally biased region" description="Polar residues" evidence="1">
    <location>
        <begin position="25"/>
        <end position="35"/>
    </location>
</feature>
<sequence length="116" mass="13015">MKGSSRQKLKGDEADQRADRRVHQRSQLTAPSDPSQHIFLTTINTTGGIGSTRVQLERVSPSPSPTHSTRESEWAKAEVVLNAATRCSRETELIRCRHLNCKLCLDYTNITILLQN</sequence>
<accession>A0A9J5WP97</accession>
<comment type="caution">
    <text evidence="2">The sequence shown here is derived from an EMBL/GenBank/DDBJ whole genome shotgun (WGS) entry which is preliminary data.</text>
</comment>
<feature type="region of interest" description="Disordered" evidence="1">
    <location>
        <begin position="50"/>
        <end position="71"/>
    </location>
</feature>
<feature type="compositionally biased region" description="Basic and acidic residues" evidence="1">
    <location>
        <begin position="9"/>
        <end position="21"/>
    </location>
</feature>
<dbReference type="EMBL" id="JACXVP010000011">
    <property type="protein sequence ID" value="KAG5576840.1"/>
    <property type="molecule type" value="Genomic_DNA"/>
</dbReference>
<keyword evidence="3" id="KW-1185">Reference proteome</keyword>
<evidence type="ECO:0000313" key="3">
    <source>
        <dbReference type="Proteomes" id="UP000824120"/>
    </source>
</evidence>
<dbReference type="AlphaFoldDB" id="A0A9J5WP97"/>
<gene>
    <name evidence="2" type="ORF">H5410_056974</name>
</gene>
<organism evidence="2 3">
    <name type="scientific">Solanum commersonii</name>
    <name type="common">Commerson's wild potato</name>
    <name type="synonym">Commerson's nightshade</name>
    <dbReference type="NCBI Taxonomy" id="4109"/>
    <lineage>
        <taxon>Eukaryota</taxon>
        <taxon>Viridiplantae</taxon>
        <taxon>Streptophyta</taxon>
        <taxon>Embryophyta</taxon>
        <taxon>Tracheophyta</taxon>
        <taxon>Spermatophyta</taxon>
        <taxon>Magnoliopsida</taxon>
        <taxon>eudicotyledons</taxon>
        <taxon>Gunneridae</taxon>
        <taxon>Pentapetalae</taxon>
        <taxon>asterids</taxon>
        <taxon>lamiids</taxon>
        <taxon>Solanales</taxon>
        <taxon>Solanaceae</taxon>
        <taxon>Solanoideae</taxon>
        <taxon>Solaneae</taxon>
        <taxon>Solanum</taxon>
    </lineage>
</organism>
<evidence type="ECO:0000256" key="1">
    <source>
        <dbReference type="SAM" id="MobiDB-lite"/>
    </source>
</evidence>
<protein>
    <submittedName>
        <fullName evidence="2">Uncharacterized protein</fullName>
    </submittedName>
</protein>